<comment type="caution">
    <text evidence="1">The sequence shown here is derived from an EMBL/GenBank/DDBJ whole genome shotgun (WGS) entry which is preliminary data.</text>
</comment>
<dbReference type="EMBL" id="CM037154">
    <property type="protein sequence ID" value="KAH7859556.1"/>
    <property type="molecule type" value="Genomic_DNA"/>
</dbReference>
<name>A0ACB7Z173_9ERIC</name>
<evidence type="ECO:0000313" key="2">
    <source>
        <dbReference type="Proteomes" id="UP000828048"/>
    </source>
</evidence>
<reference evidence="1 2" key="1">
    <citation type="journal article" date="2021" name="Hortic Res">
        <title>High-quality reference genome and annotation aids understanding of berry development for evergreen blueberry (Vaccinium darrowii).</title>
        <authorList>
            <person name="Yu J."/>
            <person name="Hulse-Kemp A.M."/>
            <person name="Babiker E."/>
            <person name="Staton M."/>
        </authorList>
    </citation>
    <scope>NUCLEOTIDE SEQUENCE [LARGE SCALE GENOMIC DNA]</scope>
    <source>
        <strain evidence="2">cv. NJ 8807/NJ 8810</strain>
        <tissue evidence="1">Young leaf</tissue>
    </source>
</reference>
<dbReference type="Proteomes" id="UP000828048">
    <property type="component" value="Chromosome 4"/>
</dbReference>
<gene>
    <name evidence="1" type="ORF">Vadar_002539</name>
</gene>
<protein>
    <submittedName>
        <fullName evidence="1">Uncharacterized protein</fullName>
    </submittedName>
</protein>
<accession>A0ACB7Z173</accession>
<evidence type="ECO:0000313" key="1">
    <source>
        <dbReference type="EMBL" id="KAH7859556.1"/>
    </source>
</evidence>
<keyword evidence="2" id="KW-1185">Reference proteome</keyword>
<sequence length="74" mass="8331">MLSKNNYIVAYHSNTDKGSDYWNSPKNSVVQLAAAITASARIYMYPYISREDCYYTDTDSVVLGQPLPKEDISS</sequence>
<organism evidence="1 2">
    <name type="scientific">Vaccinium darrowii</name>
    <dbReference type="NCBI Taxonomy" id="229202"/>
    <lineage>
        <taxon>Eukaryota</taxon>
        <taxon>Viridiplantae</taxon>
        <taxon>Streptophyta</taxon>
        <taxon>Embryophyta</taxon>
        <taxon>Tracheophyta</taxon>
        <taxon>Spermatophyta</taxon>
        <taxon>Magnoliopsida</taxon>
        <taxon>eudicotyledons</taxon>
        <taxon>Gunneridae</taxon>
        <taxon>Pentapetalae</taxon>
        <taxon>asterids</taxon>
        <taxon>Ericales</taxon>
        <taxon>Ericaceae</taxon>
        <taxon>Vaccinioideae</taxon>
        <taxon>Vaccinieae</taxon>
        <taxon>Vaccinium</taxon>
    </lineage>
</organism>
<proteinExistence type="predicted"/>